<evidence type="ECO:0000313" key="2">
    <source>
        <dbReference type="EMBL" id="BAA10108.1"/>
    </source>
</evidence>
<dbReference type="Proteomes" id="UP000001425">
    <property type="component" value="Chromosome"/>
</dbReference>
<keyword evidence="3" id="KW-1185">Reference proteome</keyword>
<dbReference type="EMBL" id="BA000022">
    <property type="protein sequence ID" value="BAA10108.1"/>
    <property type="molecule type" value="Genomic_DNA"/>
</dbReference>
<feature type="transmembrane region" description="Helical" evidence="1">
    <location>
        <begin position="21"/>
        <end position="43"/>
    </location>
</feature>
<protein>
    <submittedName>
        <fullName evidence="2">Slr0386 protein</fullName>
    </submittedName>
</protein>
<keyword evidence="1" id="KW-0472">Membrane</keyword>
<dbReference type="InParanoid" id="Q55601"/>
<gene>
    <name evidence="2" type="ordered locus">slr0386</name>
</gene>
<dbReference type="IntAct" id="Q55601">
    <property type="interactions" value="3"/>
</dbReference>
<dbReference type="Pfam" id="PF00657">
    <property type="entry name" value="Lipase_GDSL"/>
    <property type="match status" value="1"/>
</dbReference>
<dbReference type="GO" id="GO:0016788">
    <property type="term" value="F:hydrolase activity, acting on ester bonds"/>
    <property type="evidence" value="ECO:0007669"/>
    <property type="project" value="InterPro"/>
</dbReference>
<name>Q55601_SYNY3</name>
<evidence type="ECO:0000256" key="1">
    <source>
        <dbReference type="SAM" id="Phobius"/>
    </source>
</evidence>
<reference evidence="2 3" key="1">
    <citation type="journal article" date="1995" name="DNA Res.">
        <title>Sequence analysis of the genome of the unicellular cyanobacterium Synechocystis sp. strain PCC6803. I. Sequence features in the 1 Mb region from map positions 64% to 92% of the genome.</title>
        <authorList>
            <person name="Kaneko T."/>
            <person name="Tanaka A."/>
            <person name="Sato S."/>
            <person name="Kotani H."/>
            <person name="Sazuka T."/>
            <person name="Miyajima N."/>
            <person name="Sugiura M."/>
            <person name="Tabata S."/>
        </authorList>
    </citation>
    <scope>NUCLEOTIDE SEQUENCE [LARGE SCALE GENOMIC DNA]</scope>
    <source>
        <strain evidence="3">ATCC 27184 / PCC 6803 / Kazusa</strain>
    </source>
</reference>
<evidence type="ECO:0000313" key="3">
    <source>
        <dbReference type="Proteomes" id="UP000001425"/>
    </source>
</evidence>
<keyword evidence="1" id="KW-0812">Transmembrane</keyword>
<keyword evidence="1" id="KW-1133">Transmembrane helix</keyword>
<dbReference type="SUPFAM" id="SSF52266">
    <property type="entry name" value="SGNH hydrolase"/>
    <property type="match status" value="1"/>
</dbReference>
<dbReference type="CDD" id="cd00229">
    <property type="entry name" value="SGNH_hydrolase"/>
    <property type="match status" value="1"/>
</dbReference>
<proteinExistence type="predicted"/>
<dbReference type="eggNOG" id="COG2755">
    <property type="taxonomic scope" value="Bacteria"/>
</dbReference>
<dbReference type="KEGG" id="syn:slr0386"/>
<dbReference type="PIR" id="S76130">
    <property type="entry name" value="S76130"/>
</dbReference>
<dbReference type="AlphaFoldDB" id="Q55601"/>
<organism evidence="2 3">
    <name type="scientific">Synechocystis sp. (strain ATCC 27184 / PCC 6803 / Kazusa)</name>
    <dbReference type="NCBI Taxonomy" id="1111708"/>
    <lineage>
        <taxon>Bacteria</taxon>
        <taxon>Bacillati</taxon>
        <taxon>Cyanobacteriota</taxon>
        <taxon>Cyanophyceae</taxon>
        <taxon>Synechococcales</taxon>
        <taxon>Merismopediaceae</taxon>
        <taxon>Synechocystis</taxon>
    </lineage>
</organism>
<accession>Q55601</accession>
<reference evidence="2 3" key="2">
    <citation type="journal article" date="1996" name="DNA Res.">
        <title>Sequence analysis of the genome of the unicellular cyanobacterium Synechocystis sp. strain PCC6803. II. Sequence determination of the entire genome and assignment of potential protein-coding regions.</title>
        <authorList>
            <person name="Kaneko T."/>
            <person name="Sato S."/>
            <person name="Kotani H."/>
            <person name="Tanaka A."/>
            <person name="Asamizu E."/>
            <person name="Nakamura Y."/>
            <person name="Miyajima N."/>
            <person name="Hirosawa M."/>
            <person name="Sugiura M."/>
            <person name="Sasamoto S."/>
            <person name="Kimura T."/>
            <person name="Hosouchi T."/>
            <person name="Matsuno A."/>
            <person name="Muraki A."/>
            <person name="Nakazaki N."/>
            <person name="Naruo K."/>
            <person name="Okumura S."/>
            <person name="Shimpo S."/>
            <person name="Takeuchi C."/>
            <person name="Wada T."/>
            <person name="Watanabe A."/>
            <person name="Yamada M."/>
            <person name="Yasuda M."/>
            <person name="Tabata S."/>
        </authorList>
    </citation>
    <scope>NUCLEOTIDE SEQUENCE [LARGE SCALE GENOMIC DNA]</scope>
    <source>
        <strain evidence="3">ATCC 27184 / PCC 6803 / Kazusa</strain>
    </source>
</reference>
<dbReference type="Gene3D" id="3.40.50.1110">
    <property type="entry name" value="SGNH hydrolase"/>
    <property type="match status" value="1"/>
</dbReference>
<dbReference type="PaxDb" id="1148-1001482"/>
<dbReference type="EnsemblBacteria" id="BAA10108">
    <property type="protein sequence ID" value="BAA10108"/>
    <property type="gene ID" value="BAA10108"/>
</dbReference>
<dbReference type="InterPro" id="IPR036514">
    <property type="entry name" value="SGNH_hydro_sf"/>
</dbReference>
<dbReference type="InterPro" id="IPR001087">
    <property type="entry name" value="GDSL"/>
</dbReference>
<dbReference type="STRING" id="1148.gene:10499600"/>
<sequence length="412" mass="46744">MPPFSAIVLFSMTKSPQKKQWLANALLVLGSLGFAVVVAEVALRLMGIGYPSFYQVDPQRGHSLIPNFSSRWTHEGNGLVRINADGLRDRHYEKEKPADTYRIVVLGDSFSEAIQVDEDETYWSAIEKNLPSCPGLTGKTVEVINFGVGDYGTAQEYLTLQHHAMEYQPDLVLLQIFTGNDIVNNSRQLSPGDRLAPFWEEVDGKWQMQFDFKETAAYQRRNSAPRRFLYSLINRVQLLQVLNEAKRQWVTQRTLTTQQQGNADIIPALDFDVNLYREPTDPAWEQAWAATESLVIATSQLSREESADFLAVVISNPPQVYPDRQVREKLKQLGAENLFYPDQRLSALGQQEDFPVLTLAKTMQQKADAEQIYWHGFENTIPGVGHWNVQGHQLAGELIGDRLCQMVTEQKK</sequence>